<feature type="compositionally biased region" description="Basic residues" evidence="1">
    <location>
        <begin position="1865"/>
        <end position="1874"/>
    </location>
</feature>
<dbReference type="Pfam" id="PF12234">
    <property type="entry name" value="Rav1p_C"/>
    <property type="match status" value="1"/>
</dbReference>
<feature type="region of interest" description="Disordered" evidence="1">
    <location>
        <begin position="1102"/>
        <end position="1138"/>
    </location>
</feature>
<dbReference type="InterPro" id="IPR036322">
    <property type="entry name" value="WD40_repeat_dom_sf"/>
</dbReference>
<name>A0A7G2CSX2_9TRYP</name>
<protein>
    <submittedName>
        <fullName evidence="3">RAVE protein 1 C terminal, putative</fullName>
    </submittedName>
</protein>
<dbReference type="GO" id="GO:0043291">
    <property type="term" value="C:RAVE complex"/>
    <property type="evidence" value="ECO:0007669"/>
    <property type="project" value="TreeGrafter"/>
</dbReference>
<evidence type="ECO:0000313" key="3">
    <source>
        <dbReference type="EMBL" id="CAD2222131.1"/>
    </source>
</evidence>
<evidence type="ECO:0000256" key="1">
    <source>
        <dbReference type="SAM" id="MobiDB-lite"/>
    </source>
</evidence>
<feature type="region of interest" description="Disordered" evidence="1">
    <location>
        <begin position="991"/>
        <end position="1012"/>
    </location>
</feature>
<keyword evidence="4" id="KW-1185">Reference proteome</keyword>
<gene>
    <name evidence="3" type="ORF">ADEAN_000967000</name>
</gene>
<feature type="region of interest" description="Disordered" evidence="1">
    <location>
        <begin position="1853"/>
        <end position="1881"/>
    </location>
</feature>
<accession>A0A7G2CSX2</accession>
<dbReference type="InterPro" id="IPR015943">
    <property type="entry name" value="WD40/YVTN_repeat-like_dom_sf"/>
</dbReference>
<dbReference type="Gene3D" id="2.130.10.10">
    <property type="entry name" value="YVTN repeat-like/Quinoprotein amine dehydrogenase"/>
    <property type="match status" value="1"/>
</dbReference>
<dbReference type="SUPFAM" id="SSF50978">
    <property type="entry name" value="WD40 repeat-like"/>
    <property type="match status" value="1"/>
</dbReference>
<feature type="region of interest" description="Disordered" evidence="1">
    <location>
        <begin position="1570"/>
        <end position="1598"/>
    </location>
</feature>
<feature type="compositionally biased region" description="Polar residues" evidence="1">
    <location>
        <begin position="811"/>
        <end position="821"/>
    </location>
</feature>
<reference evidence="3 4" key="1">
    <citation type="submission" date="2020-08" db="EMBL/GenBank/DDBJ databases">
        <authorList>
            <person name="Newling K."/>
            <person name="Davey J."/>
            <person name="Forrester S."/>
        </authorList>
    </citation>
    <scope>NUCLEOTIDE SEQUENCE [LARGE SCALE GENOMIC DNA]</scope>
    <source>
        <strain evidence="4">Crithidia deanei Carvalho (ATCC PRA-265)</strain>
    </source>
</reference>
<organism evidence="3 4">
    <name type="scientific">Angomonas deanei</name>
    <dbReference type="NCBI Taxonomy" id="59799"/>
    <lineage>
        <taxon>Eukaryota</taxon>
        <taxon>Discoba</taxon>
        <taxon>Euglenozoa</taxon>
        <taxon>Kinetoplastea</taxon>
        <taxon>Metakinetoplastina</taxon>
        <taxon>Trypanosomatida</taxon>
        <taxon>Trypanosomatidae</taxon>
        <taxon>Strigomonadinae</taxon>
        <taxon>Angomonas</taxon>
    </lineage>
</organism>
<dbReference type="InterPro" id="IPR052208">
    <property type="entry name" value="DmX-like/RAVE_component"/>
</dbReference>
<dbReference type="VEuPathDB" id="TriTrypDB:ADEAN_000967000"/>
<feature type="domain" description="RAVE complex protein Rav1 C-terminal" evidence="2">
    <location>
        <begin position="277"/>
        <end position="665"/>
    </location>
</feature>
<evidence type="ECO:0000313" key="4">
    <source>
        <dbReference type="Proteomes" id="UP000515908"/>
    </source>
</evidence>
<dbReference type="Proteomes" id="UP000515908">
    <property type="component" value="Chromosome 24"/>
</dbReference>
<evidence type="ECO:0000259" key="2">
    <source>
        <dbReference type="Pfam" id="PF12234"/>
    </source>
</evidence>
<feature type="region of interest" description="Disordered" evidence="1">
    <location>
        <begin position="800"/>
        <end position="865"/>
    </location>
</feature>
<dbReference type="GO" id="GO:0007035">
    <property type="term" value="P:vacuolar acidification"/>
    <property type="evidence" value="ECO:0007669"/>
    <property type="project" value="TreeGrafter"/>
</dbReference>
<dbReference type="EMBL" id="LR877168">
    <property type="protein sequence ID" value="CAD2222131.1"/>
    <property type="molecule type" value="Genomic_DNA"/>
</dbReference>
<proteinExistence type="predicted"/>
<dbReference type="PANTHER" id="PTHR13950:SF9">
    <property type="entry name" value="RABCONNECTIN-3A"/>
    <property type="match status" value="1"/>
</dbReference>
<dbReference type="InterPro" id="IPR022033">
    <property type="entry name" value="Rav1p_C"/>
</dbReference>
<feature type="compositionally biased region" description="Low complexity" evidence="1">
    <location>
        <begin position="1587"/>
        <end position="1598"/>
    </location>
</feature>
<sequence>MLVIPPVSVDSLSPVQNTISMGGVHVSTSLYTQVTPMPVEHTTTEAEKLMERNATLLQNNNAVTVQSVQEEQDCFLLTVSSALYPDKVIRVDRYQKGEAPYVIRCVTDCKGVFLVNYDVVVGILTYCMREDQEGTGFTQLFLYGLSSMQGLHELQHEFQLEKCMPDIHCFLIGPRGELLVSQGRTVERWLRCFPTSSEPQYHYTKDVTWGMSNLSVEGTILSLEAIQWADIKQQKGTAMNPESHVIFSSDATDSIGVVETDFVKCAADRAATELATPPYHPDCLMQLIGTARWEVVLEVCRHVAAAGRAALTLQKESVPQKKEQWFSLLSADTLAKEICTSKVGKTMGAAYLTETPMDITPLCLRLDDDKLRELSVSDASSNVRRRMSAVFTQDDTLSDLTVILPQITLEGVNGMAQMDLLCIVEALHATCQFSLNVDEAAARYFFFNKLGALRRRLRLQDYSVNTTVNARQQRGAEVDVSSILYFDSGTTASRMVVTASSLWAVMSDCQLTLVAQLFGDGQASSMAAPRQPLLWSTVEASGAAFWLRSTDQLCLLAERMAVSTYQTTKDVTQAALMFCVAKKVNALAALCKLQNNMKLHAFFTKDFSDARNKEVASANAFAAVGKGLHLYGAAFFILAGDVRSAAQIIMQRQENVALALFVLRAASPSDLSQAQIEENLQWYRTVRKSEEEKFPPLDMWEDTCLTWLTGSLETKMSALSHIASHPTAHPEVLCALRYARDHVPTLSHHSHRFLSPEQELTCLLRLGRYSVTRRFDLCAVLHYWDAHTLLTQIEKESEAAKKDGGQAGGRAQTSAKPSGTRANMKADYDTGTLAFKGFGDSDDEDDAPAGSPPPKDSNVEEMDSTELVENKVLSEETVTVLFAEIDYSTRKCFQRQEKSLHLSEVDADILTERNDNSNSDPLDLNAAEDFSGEAVNDEKLFSLLSLLFISVSRQAPLQIVEHRLSCVLFYLQEELTRVSWGTSDVSTASSSYTSSSNVSPVPERGIGNTVHDNKSRGSTLRITYGETHHTHTIYMSLLFLALGELAARTRHYLLATALLKVPYSVKELKENCKWNSRGKGSGEGHVVTAFFASLLYYLQEEEELSREEEQQQQGHMDDSGTAPFSSPTEETDDTTRGNMWDYINASQENREGGEDEEEADLELDEGELSASLFSWFHLHAALNVSQLLRRIAREHLEHPPRSPSTRRAIDAGVLPASYGHHISTENDDFFKKHNFALRLLLSSVLMYATTRFDGLSEELGARLRDAQWGGSELVLRDSPNGVFLEINCTVKHTINALNMVLLATASEAAEAKVDGIVKEHDVFESAYLGHSFFFPNQADASLSKTDQPHSTEDSSLLLLELCLSVVEVFWQLPAETNISTFTIPTAALVGAVKTASAQHDPAKRLILSLEADDERVRHKRRKQRHHLPHSNSSVVLLLQEGSPTTSSPTSKRKGDEEPTLLNNTLCCVECSWLRRYHTHVTLRKALLRIALRGGITKEALSTDRVLLSQTDHSVLHVACDYSSCDSLVWSTEAGTTVAHGYREMLAGDNAQALEMEMTEKNIATAAFSKSLQQQQDNHDKERSGVNPLPSSRPLSSVSARSYPSAHPYLPFYLTCQRDGCIDIYPFASQECLASYTCPRKSAPMTRAAFSPSGYLFAVGLQDGTVVGWKFTASTLREEPFFCFDKIFKPLGVKSVFFCGEKGSYLVACGAVREPHWHYFSSGKSQAPTSPIKSGGLSYSPLGASPPLTPLFLGAKRPSGMDGADHSSNGGKGSWEATVGEIIVLDTLQTGPAAVAARCALPFLPECAVYLARPNIVLCLSEKGYVAAYEVTAGVCTILGGQSLEEVLAMSSLPASKTTRRDSKGTHHHRRHGHLHGTEQKR</sequence>
<dbReference type="PANTHER" id="PTHR13950">
    <property type="entry name" value="RABCONNECTIN-RELATED"/>
    <property type="match status" value="1"/>
</dbReference>
<feature type="compositionally biased region" description="Low complexity" evidence="1">
    <location>
        <begin position="991"/>
        <end position="1001"/>
    </location>
</feature>